<organism evidence="12 13">
    <name type="scientific">Potamilus streckersoni</name>
    <dbReference type="NCBI Taxonomy" id="2493646"/>
    <lineage>
        <taxon>Eukaryota</taxon>
        <taxon>Metazoa</taxon>
        <taxon>Spiralia</taxon>
        <taxon>Lophotrochozoa</taxon>
        <taxon>Mollusca</taxon>
        <taxon>Bivalvia</taxon>
        <taxon>Autobranchia</taxon>
        <taxon>Heteroconchia</taxon>
        <taxon>Palaeoheterodonta</taxon>
        <taxon>Unionida</taxon>
        <taxon>Unionoidea</taxon>
        <taxon>Unionidae</taxon>
        <taxon>Ambleminae</taxon>
        <taxon>Lampsilini</taxon>
        <taxon>Potamilus</taxon>
    </lineage>
</organism>
<keyword evidence="4 10" id="KW-0732">Signal</keyword>
<dbReference type="CDD" id="cd00190">
    <property type="entry name" value="Tryp_SPc"/>
    <property type="match status" value="1"/>
</dbReference>
<evidence type="ECO:0000256" key="8">
    <source>
        <dbReference type="ARBA" id="ARBA00023157"/>
    </source>
</evidence>
<dbReference type="AlphaFoldDB" id="A0AAE0RVL1"/>
<sequence>MQMHFILLGFIRMFNLFEGLIIQKSHQETERSPKIIGGVVSSKADWPWQVAIFTYQNDVMKPVFLCGGTLIQTDVILTAAHCLASPSVKPDQLLVVAGEYDRTIEEGTEQTRSVINITLHPIYVGNSPLLDGNDIAIVQLNESVLVTEHVKPIPRVTNDVAQVKASQRCFMTGWGVSDVASVGKSKQPLPTKLVVAEMTIISNRECNRRDQWDGIIVPTQLCATNKRTSACLGDSGGPLSCWIQGQYHLVGVISWGPKTCRGKPSVCTRVSAFKTWIEDTLATLHSPNGSQKQGHF</sequence>
<dbReference type="GO" id="GO:0005576">
    <property type="term" value="C:extracellular region"/>
    <property type="evidence" value="ECO:0007669"/>
    <property type="project" value="UniProtKB-SubCell"/>
</dbReference>
<dbReference type="GO" id="GO:0006508">
    <property type="term" value="P:proteolysis"/>
    <property type="evidence" value="ECO:0007669"/>
    <property type="project" value="UniProtKB-KW"/>
</dbReference>
<keyword evidence="5 9" id="KW-0378">Hydrolase</keyword>
<feature type="domain" description="Peptidase S1" evidence="11">
    <location>
        <begin position="35"/>
        <end position="282"/>
    </location>
</feature>
<dbReference type="EMBL" id="JAEAOA010002071">
    <property type="protein sequence ID" value="KAK3580434.1"/>
    <property type="molecule type" value="Genomic_DNA"/>
</dbReference>
<dbReference type="PROSITE" id="PS50240">
    <property type="entry name" value="TRYPSIN_DOM"/>
    <property type="match status" value="1"/>
</dbReference>
<reference evidence="12" key="1">
    <citation type="journal article" date="2021" name="Genome Biol. Evol.">
        <title>A High-Quality Reference Genome for a Parasitic Bivalve with Doubly Uniparental Inheritance (Bivalvia: Unionida).</title>
        <authorList>
            <person name="Smith C.H."/>
        </authorList>
    </citation>
    <scope>NUCLEOTIDE SEQUENCE</scope>
    <source>
        <strain evidence="12">CHS0354</strain>
    </source>
</reference>
<dbReference type="FunFam" id="2.40.10.10:FF:000146">
    <property type="entry name" value="Serine protease 53"/>
    <property type="match status" value="1"/>
</dbReference>
<dbReference type="PANTHER" id="PTHR24252">
    <property type="entry name" value="ACROSIN-RELATED"/>
    <property type="match status" value="1"/>
</dbReference>
<feature type="signal peptide" evidence="10">
    <location>
        <begin position="1"/>
        <end position="19"/>
    </location>
</feature>
<feature type="chain" id="PRO_5042124230" description="Peptidase S1 domain-containing protein" evidence="10">
    <location>
        <begin position="20"/>
        <end position="296"/>
    </location>
</feature>
<dbReference type="SUPFAM" id="SSF50494">
    <property type="entry name" value="Trypsin-like serine proteases"/>
    <property type="match status" value="1"/>
</dbReference>
<keyword evidence="3 9" id="KW-0645">Protease</keyword>
<reference evidence="12" key="2">
    <citation type="journal article" date="2021" name="Genome Biol. Evol.">
        <title>Developing a high-quality reference genome for a parasitic bivalve with doubly uniparental inheritance (Bivalvia: Unionida).</title>
        <authorList>
            <person name="Smith C.H."/>
        </authorList>
    </citation>
    <scope>NUCLEOTIDE SEQUENCE</scope>
    <source>
        <strain evidence="12">CHS0354</strain>
        <tissue evidence="12">Mantle</tissue>
    </source>
</reference>
<dbReference type="Pfam" id="PF00089">
    <property type="entry name" value="Trypsin"/>
    <property type="match status" value="1"/>
</dbReference>
<keyword evidence="6 9" id="KW-0720">Serine protease</keyword>
<keyword evidence="7" id="KW-0865">Zymogen</keyword>
<dbReference type="InterPro" id="IPR001254">
    <property type="entry name" value="Trypsin_dom"/>
</dbReference>
<evidence type="ECO:0000256" key="6">
    <source>
        <dbReference type="ARBA" id="ARBA00022825"/>
    </source>
</evidence>
<evidence type="ECO:0000256" key="10">
    <source>
        <dbReference type="SAM" id="SignalP"/>
    </source>
</evidence>
<comment type="caution">
    <text evidence="12">The sequence shown here is derived from an EMBL/GenBank/DDBJ whole genome shotgun (WGS) entry which is preliminary data.</text>
</comment>
<dbReference type="SMART" id="SM00020">
    <property type="entry name" value="Tryp_SPc"/>
    <property type="match status" value="1"/>
</dbReference>
<keyword evidence="13" id="KW-1185">Reference proteome</keyword>
<keyword evidence="2" id="KW-0964">Secreted</keyword>
<dbReference type="Gene3D" id="2.40.10.10">
    <property type="entry name" value="Trypsin-like serine proteases"/>
    <property type="match status" value="1"/>
</dbReference>
<evidence type="ECO:0000313" key="12">
    <source>
        <dbReference type="EMBL" id="KAK3580434.1"/>
    </source>
</evidence>
<evidence type="ECO:0000256" key="9">
    <source>
        <dbReference type="RuleBase" id="RU363034"/>
    </source>
</evidence>
<evidence type="ECO:0000256" key="2">
    <source>
        <dbReference type="ARBA" id="ARBA00022525"/>
    </source>
</evidence>
<accession>A0AAE0RVL1</accession>
<dbReference type="InterPro" id="IPR009003">
    <property type="entry name" value="Peptidase_S1_PA"/>
</dbReference>
<name>A0AAE0RVL1_9BIVA</name>
<comment type="subcellular location">
    <subcellularLocation>
        <location evidence="1">Secreted</location>
    </subcellularLocation>
</comment>
<evidence type="ECO:0000256" key="5">
    <source>
        <dbReference type="ARBA" id="ARBA00022801"/>
    </source>
</evidence>
<dbReference type="Proteomes" id="UP001195483">
    <property type="component" value="Unassembled WGS sequence"/>
</dbReference>
<evidence type="ECO:0000256" key="7">
    <source>
        <dbReference type="ARBA" id="ARBA00023145"/>
    </source>
</evidence>
<evidence type="ECO:0000256" key="3">
    <source>
        <dbReference type="ARBA" id="ARBA00022670"/>
    </source>
</evidence>
<dbReference type="PROSITE" id="PS00135">
    <property type="entry name" value="TRYPSIN_SER"/>
    <property type="match status" value="1"/>
</dbReference>
<reference evidence="12" key="3">
    <citation type="submission" date="2023-05" db="EMBL/GenBank/DDBJ databases">
        <authorList>
            <person name="Smith C.H."/>
        </authorList>
    </citation>
    <scope>NUCLEOTIDE SEQUENCE</scope>
    <source>
        <strain evidence="12">CHS0354</strain>
        <tissue evidence="12">Mantle</tissue>
    </source>
</reference>
<keyword evidence="8" id="KW-1015">Disulfide bond</keyword>
<dbReference type="InterPro" id="IPR043504">
    <property type="entry name" value="Peptidase_S1_PA_chymotrypsin"/>
</dbReference>
<evidence type="ECO:0000256" key="1">
    <source>
        <dbReference type="ARBA" id="ARBA00004613"/>
    </source>
</evidence>
<protein>
    <recommendedName>
        <fullName evidence="11">Peptidase S1 domain-containing protein</fullName>
    </recommendedName>
</protein>
<dbReference type="PROSITE" id="PS00134">
    <property type="entry name" value="TRYPSIN_HIS"/>
    <property type="match status" value="1"/>
</dbReference>
<evidence type="ECO:0000259" key="11">
    <source>
        <dbReference type="PROSITE" id="PS50240"/>
    </source>
</evidence>
<dbReference type="InterPro" id="IPR018114">
    <property type="entry name" value="TRYPSIN_HIS"/>
</dbReference>
<dbReference type="InterPro" id="IPR033116">
    <property type="entry name" value="TRYPSIN_SER"/>
</dbReference>
<gene>
    <name evidence="12" type="ORF">CHS0354_035476</name>
</gene>
<evidence type="ECO:0000256" key="4">
    <source>
        <dbReference type="ARBA" id="ARBA00022729"/>
    </source>
</evidence>
<dbReference type="PANTHER" id="PTHR24252:SF18">
    <property type="entry name" value="OVOCHYMASE 1"/>
    <property type="match status" value="1"/>
</dbReference>
<dbReference type="PRINTS" id="PR00722">
    <property type="entry name" value="CHYMOTRYPSIN"/>
</dbReference>
<dbReference type="GO" id="GO:0004252">
    <property type="term" value="F:serine-type endopeptidase activity"/>
    <property type="evidence" value="ECO:0007669"/>
    <property type="project" value="InterPro"/>
</dbReference>
<evidence type="ECO:0000313" key="13">
    <source>
        <dbReference type="Proteomes" id="UP001195483"/>
    </source>
</evidence>
<dbReference type="InterPro" id="IPR001314">
    <property type="entry name" value="Peptidase_S1A"/>
</dbReference>
<proteinExistence type="predicted"/>